<sequence length="142" mass="15733">MNKKLKGQSILPKTITLPANNTKGDVKAHDPFNGMISLADSVRHPIKNALKKSISMVFVFAKLLYTKICVIIVYSIKTKIEVITAENSYLNKNRLPDPCLSGGSRIFPLKLKRKKTTAIATQLIIEAILSNKNIRSLVAIVM</sequence>
<evidence type="ECO:0000313" key="3">
    <source>
        <dbReference type="Proteomes" id="UP000671908"/>
    </source>
</evidence>
<keyword evidence="1" id="KW-0812">Transmembrane</keyword>
<dbReference type="RefSeq" id="WP_210120201.1">
    <property type="nucleotide sequence ID" value="NZ_CP054142.1"/>
</dbReference>
<evidence type="ECO:0000256" key="1">
    <source>
        <dbReference type="SAM" id="Phobius"/>
    </source>
</evidence>
<reference evidence="2 3" key="1">
    <citation type="journal article" date="2021" name="Microbiol. Resour. Announc.">
        <title>Complete Genome Sequences of Three Human Oral Treponema parvum Isolates.</title>
        <authorList>
            <person name="Zeng H."/>
            <person name="Watt R.M."/>
        </authorList>
    </citation>
    <scope>NUCLEOTIDE SEQUENCE [LARGE SCALE GENOMIC DNA]</scope>
    <source>
        <strain evidence="2 3">ATCC 700770</strain>
    </source>
</reference>
<gene>
    <name evidence="2" type="ORF">HRQ91_03035</name>
</gene>
<evidence type="ECO:0000313" key="2">
    <source>
        <dbReference type="EMBL" id="QTQ13512.1"/>
    </source>
</evidence>
<proteinExistence type="predicted"/>
<dbReference type="KEGG" id="tpav:HRQ91_03035"/>
<dbReference type="Proteomes" id="UP000671908">
    <property type="component" value="Chromosome"/>
</dbReference>
<keyword evidence="1" id="KW-0472">Membrane</keyword>
<accession>A0A975IE69</accession>
<organism evidence="2 3">
    <name type="scientific">Treponema parvum</name>
    <dbReference type="NCBI Taxonomy" id="138851"/>
    <lineage>
        <taxon>Bacteria</taxon>
        <taxon>Pseudomonadati</taxon>
        <taxon>Spirochaetota</taxon>
        <taxon>Spirochaetia</taxon>
        <taxon>Spirochaetales</taxon>
        <taxon>Treponemataceae</taxon>
        <taxon>Treponema</taxon>
    </lineage>
</organism>
<dbReference type="EMBL" id="CP054142">
    <property type="protein sequence ID" value="QTQ13512.1"/>
    <property type="molecule type" value="Genomic_DNA"/>
</dbReference>
<dbReference type="AlphaFoldDB" id="A0A975IE69"/>
<protein>
    <submittedName>
        <fullName evidence="2">Uncharacterized protein</fullName>
    </submittedName>
</protein>
<feature type="transmembrane region" description="Helical" evidence="1">
    <location>
        <begin position="53"/>
        <end position="76"/>
    </location>
</feature>
<keyword evidence="1" id="KW-1133">Transmembrane helix</keyword>
<name>A0A975IE69_9SPIR</name>
<keyword evidence="3" id="KW-1185">Reference proteome</keyword>